<organism evidence="3 4">
    <name type="scientific">Candidatus Taylorbacteria bacterium RIFCSPHIGHO2_02_FULL_45_35</name>
    <dbReference type="NCBI Taxonomy" id="1802311"/>
    <lineage>
        <taxon>Bacteria</taxon>
        <taxon>Candidatus Tayloriibacteriota</taxon>
    </lineage>
</organism>
<reference evidence="3 4" key="1">
    <citation type="journal article" date="2016" name="Nat. Commun.">
        <title>Thousands of microbial genomes shed light on interconnected biogeochemical processes in an aquifer system.</title>
        <authorList>
            <person name="Anantharaman K."/>
            <person name="Brown C.T."/>
            <person name="Hug L.A."/>
            <person name="Sharon I."/>
            <person name="Castelle C.J."/>
            <person name="Probst A.J."/>
            <person name="Thomas B.C."/>
            <person name="Singh A."/>
            <person name="Wilkins M.J."/>
            <person name="Karaoz U."/>
            <person name="Brodie E.L."/>
            <person name="Williams K.H."/>
            <person name="Hubbard S.S."/>
            <person name="Banfield J.F."/>
        </authorList>
    </citation>
    <scope>NUCLEOTIDE SEQUENCE [LARGE SCALE GENOMIC DNA]</scope>
</reference>
<dbReference type="GO" id="GO:0004252">
    <property type="term" value="F:serine-type endopeptidase activity"/>
    <property type="evidence" value="ECO:0007669"/>
    <property type="project" value="InterPro"/>
</dbReference>
<dbReference type="Proteomes" id="UP000177943">
    <property type="component" value="Unassembled WGS sequence"/>
</dbReference>
<dbReference type="PANTHER" id="PTHR10381">
    <property type="entry name" value="ATP-DEPENDENT CLP PROTEASE PROTEOLYTIC SUBUNIT"/>
    <property type="match status" value="1"/>
</dbReference>
<proteinExistence type="inferred from homology"/>
<dbReference type="Pfam" id="PF00574">
    <property type="entry name" value="CLP_protease"/>
    <property type="match status" value="1"/>
</dbReference>
<comment type="caution">
    <text evidence="3">The sequence shown here is derived from an EMBL/GenBank/DDBJ whole genome shotgun (WGS) entry which is preliminary data.</text>
</comment>
<comment type="similarity">
    <text evidence="1 2">Belongs to the peptidase S14 family.</text>
</comment>
<dbReference type="AlphaFoldDB" id="A0A1G2MW36"/>
<dbReference type="GO" id="GO:0004176">
    <property type="term" value="F:ATP-dependent peptidase activity"/>
    <property type="evidence" value="ECO:0007669"/>
    <property type="project" value="InterPro"/>
</dbReference>
<dbReference type="InterPro" id="IPR029045">
    <property type="entry name" value="ClpP/crotonase-like_dom_sf"/>
</dbReference>
<name>A0A1G2MW36_9BACT</name>
<sequence length="192" mass="21849">MRHLSDQQTRLLQKHILDIRGTIDEETADYVRNALTELAAAGTPPIKILITSSGGDVDIGLHIYDGVACYRNTVEGIVIGFARSMAAIILQGCDVRMCLPHSKILIHHVSQRQVKLDDMRDETKRMDILAKTEVNQNYLYKILAERTGKTIEVIRCECEKDRNMTAEEALEFGLIDEIVPTRKFIRREVEKK</sequence>
<dbReference type="SUPFAM" id="SSF52096">
    <property type="entry name" value="ClpP/crotonase"/>
    <property type="match status" value="1"/>
</dbReference>
<dbReference type="GO" id="GO:0051117">
    <property type="term" value="F:ATPase binding"/>
    <property type="evidence" value="ECO:0007669"/>
    <property type="project" value="TreeGrafter"/>
</dbReference>
<dbReference type="PANTHER" id="PTHR10381:SF11">
    <property type="entry name" value="ATP-DEPENDENT CLP PROTEASE PROTEOLYTIC SUBUNIT, MITOCHONDRIAL"/>
    <property type="match status" value="1"/>
</dbReference>
<evidence type="ECO:0000313" key="3">
    <source>
        <dbReference type="EMBL" id="OHA28088.1"/>
    </source>
</evidence>
<dbReference type="InterPro" id="IPR023562">
    <property type="entry name" value="ClpP/TepA"/>
</dbReference>
<evidence type="ECO:0000256" key="1">
    <source>
        <dbReference type="ARBA" id="ARBA00007039"/>
    </source>
</evidence>
<dbReference type="GO" id="GO:0006515">
    <property type="term" value="P:protein quality control for misfolded or incompletely synthesized proteins"/>
    <property type="evidence" value="ECO:0007669"/>
    <property type="project" value="TreeGrafter"/>
</dbReference>
<dbReference type="GO" id="GO:0009368">
    <property type="term" value="C:endopeptidase Clp complex"/>
    <property type="evidence" value="ECO:0007669"/>
    <property type="project" value="TreeGrafter"/>
</dbReference>
<dbReference type="Gene3D" id="3.90.226.10">
    <property type="entry name" value="2-enoyl-CoA Hydratase, Chain A, domain 1"/>
    <property type="match status" value="1"/>
</dbReference>
<dbReference type="InterPro" id="IPR001907">
    <property type="entry name" value="ClpP"/>
</dbReference>
<protein>
    <recommendedName>
        <fullName evidence="2">ATP-dependent Clp protease proteolytic subunit</fullName>
    </recommendedName>
</protein>
<dbReference type="EMBL" id="MHRP01000001">
    <property type="protein sequence ID" value="OHA28088.1"/>
    <property type="molecule type" value="Genomic_DNA"/>
</dbReference>
<gene>
    <name evidence="3" type="ORF">A3D56_00220</name>
</gene>
<dbReference type="CDD" id="cd07017">
    <property type="entry name" value="S14_ClpP_2"/>
    <property type="match status" value="1"/>
</dbReference>
<evidence type="ECO:0000313" key="4">
    <source>
        <dbReference type="Proteomes" id="UP000177943"/>
    </source>
</evidence>
<dbReference type="PRINTS" id="PR00127">
    <property type="entry name" value="CLPPROTEASEP"/>
</dbReference>
<evidence type="ECO:0000256" key="2">
    <source>
        <dbReference type="RuleBase" id="RU003567"/>
    </source>
</evidence>
<accession>A0A1G2MW36</accession>